<feature type="compositionally biased region" description="Polar residues" evidence="1">
    <location>
        <begin position="18"/>
        <end position="27"/>
    </location>
</feature>
<feature type="compositionally biased region" description="Low complexity" evidence="1">
    <location>
        <begin position="138"/>
        <end position="156"/>
    </location>
</feature>
<gene>
    <name evidence="2" type="ORF">X801_05539</name>
</gene>
<proteinExistence type="predicted"/>
<feature type="region of interest" description="Disordered" evidence="1">
    <location>
        <begin position="69"/>
        <end position="92"/>
    </location>
</feature>
<evidence type="ECO:0000313" key="3">
    <source>
        <dbReference type="Proteomes" id="UP000243686"/>
    </source>
</evidence>
<dbReference type="EMBL" id="KV894021">
    <property type="protein sequence ID" value="OON18605.1"/>
    <property type="molecule type" value="Genomic_DNA"/>
</dbReference>
<sequence length="318" mass="35758">MDQKVEFESPVVLHARKTSSSPVSSDRTVPALRPPNVSCPGDDFTPWSFGTLREVQGAKAIIRRVRGPVFGKPQGSRSKKLRGGRQNIDRGVSHPGLKAELIRHPPDNICDAIQLARSYEATLELEPQLHALKITADPGPRQLPPGNRNNRPRNRMNPYRCVHNPPIRPTGDPLSFCNLVPIISHISHSTPPLRISGYPDKRPVRFLVDTGASCSVRVVHRPKQWEQRYFLSASGDQFYCAPVIWEAILGMGFLKKYESSIDFTSGQITFDNPCQPNPDVLSQLLTETTWDTENKIGLLEFEQTEIYIDTMDFKQDPQ</sequence>
<keyword evidence="3" id="KW-1185">Reference proteome</keyword>
<name>A0A1S8WW67_OPIVI</name>
<dbReference type="Proteomes" id="UP000243686">
    <property type="component" value="Unassembled WGS sequence"/>
</dbReference>
<evidence type="ECO:0000313" key="2">
    <source>
        <dbReference type="EMBL" id="OON18605.1"/>
    </source>
</evidence>
<evidence type="ECO:0000256" key="1">
    <source>
        <dbReference type="SAM" id="MobiDB-lite"/>
    </source>
</evidence>
<accession>A0A1S8WW67</accession>
<protein>
    <submittedName>
        <fullName evidence="2">Uncharacterized protein</fullName>
    </submittedName>
</protein>
<dbReference type="AlphaFoldDB" id="A0A1S8WW67"/>
<organism evidence="2 3">
    <name type="scientific">Opisthorchis viverrini</name>
    <name type="common">Southeast Asian liver fluke</name>
    <dbReference type="NCBI Taxonomy" id="6198"/>
    <lineage>
        <taxon>Eukaryota</taxon>
        <taxon>Metazoa</taxon>
        <taxon>Spiralia</taxon>
        <taxon>Lophotrochozoa</taxon>
        <taxon>Platyhelminthes</taxon>
        <taxon>Trematoda</taxon>
        <taxon>Digenea</taxon>
        <taxon>Opisthorchiida</taxon>
        <taxon>Opisthorchiata</taxon>
        <taxon>Opisthorchiidae</taxon>
        <taxon>Opisthorchis</taxon>
    </lineage>
</organism>
<feature type="region of interest" description="Disordered" evidence="1">
    <location>
        <begin position="1"/>
        <end position="37"/>
    </location>
</feature>
<feature type="region of interest" description="Disordered" evidence="1">
    <location>
        <begin position="135"/>
        <end position="156"/>
    </location>
</feature>
<feature type="non-terminal residue" evidence="2">
    <location>
        <position position="318"/>
    </location>
</feature>
<reference evidence="2 3" key="1">
    <citation type="submission" date="2015-03" db="EMBL/GenBank/DDBJ databases">
        <title>Draft genome of the nematode, Opisthorchis viverrini.</title>
        <authorList>
            <person name="Mitreva M."/>
        </authorList>
    </citation>
    <scope>NUCLEOTIDE SEQUENCE [LARGE SCALE GENOMIC DNA]</scope>
    <source>
        <strain evidence="2">Khon Kaen</strain>
    </source>
</reference>